<dbReference type="Proteomes" id="UP000466514">
    <property type="component" value="Chromosome"/>
</dbReference>
<dbReference type="AlphaFoldDB" id="A0A7I7MCF2"/>
<dbReference type="EMBL" id="AP022574">
    <property type="protein sequence ID" value="BBX69716.1"/>
    <property type="molecule type" value="Genomic_DNA"/>
</dbReference>
<dbReference type="KEGG" id="mpsc:MPSYJ_31770"/>
<keyword evidence="2" id="KW-1185">Reference proteome</keyword>
<evidence type="ECO:0000313" key="1">
    <source>
        <dbReference type="EMBL" id="BBX69716.1"/>
    </source>
</evidence>
<reference evidence="1 2" key="1">
    <citation type="journal article" date="2019" name="Emerg. Microbes Infect.">
        <title>Comprehensive subspecies identification of 175 nontuberculous mycobacteria species based on 7547 genomic profiles.</title>
        <authorList>
            <person name="Matsumoto Y."/>
            <person name="Kinjo T."/>
            <person name="Motooka D."/>
            <person name="Nabeya D."/>
            <person name="Jung N."/>
            <person name="Uechi K."/>
            <person name="Horii T."/>
            <person name="Iida T."/>
            <person name="Fujita J."/>
            <person name="Nakamura S."/>
        </authorList>
    </citation>
    <scope>NUCLEOTIDE SEQUENCE [LARGE SCALE GENOMIC DNA]</scope>
    <source>
        <strain evidence="1 2">JCM 13323</strain>
    </source>
</reference>
<protein>
    <submittedName>
        <fullName evidence="1">Uncharacterized protein</fullName>
    </submittedName>
</protein>
<sequence length="391" mass="43849">MGRYRGGSKSWEQADAAGRTLDSRQFPELSAVFYTADPSEFIKMRVKMLSLMGSPDVFLAPAFAIDRRIGSMAFGGSEVPSHEERQRYLRTEAVTVVHHASEALLRLFFAHVDHPECPWLSMSSSLSPREFKEQVEEALNLGFKQPDIAQVFLGGSDPDDAGIEMTAEDFTTTVESLEMLLVDCAWRFTGDAFLYNAVKHGLSAIDLDDEEAKMEWEGHDGQRLRMHKGPLHVYLHRKLSPNAKVSDGQWFLGLDDPNPQRDMMITSLITYAIDSLWAVARRQYLGTPGSVWFIGKGSIELALYAPIEAAANLVRRVAHELVKVRPDGDVDGTNHHISIHHIPDDWNLEEPEHQPAMRPIDLPLRERDRHTPTASPLAYLPIVPRGFAQGS</sequence>
<gene>
    <name evidence="1" type="ORF">MPSYJ_31770</name>
</gene>
<proteinExistence type="predicted"/>
<dbReference type="RefSeq" id="WP_163723138.1">
    <property type="nucleotide sequence ID" value="NZ_AP022574.1"/>
</dbReference>
<name>A0A7I7MCF2_9MYCO</name>
<evidence type="ECO:0000313" key="2">
    <source>
        <dbReference type="Proteomes" id="UP000466514"/>
    </source>
</evidence>
<organism evidence="1 2">
    <name type="scientific">Mycolicibacterium psychrotolerans</name>
    <dbReference type="NCBI Taxonomy" id="216929"/>
    <lineage>
        <taxon>Bacteria</taxon>
        <taxon>Bacillati</taxon>
        <taxon>Actinomycetota</taxon>
        <taxon>Actinomycetes</taxon>
        <taxon>Mycobacteriales</taxon>
        <taxon>Mycobacteriaceae</taxon>
        <taxon>Mycolicibacterium</taxon>
    </lineage>
</organism>
<accession>A0A7I7MCF2</accession>